<dbReference type="Gene3D" id="1.20.1250.20">
    <property type="entry name" value="MFS general substrate transporter like domains"/>
    <property type="match status" value="1"/>
</dbReference>
<keyword evidence="4" id="KW-1185">Reference proteome</keyword>
<keyword evidence="2" id="KW-0472">Membrane</keyword>
<dbReference type="GO" id="GO:0005366">
    <property type="term" value="F:myo-inositol:proton symporter activity"/>
    <property type="evidence" value="ECO:0007669"/>
    <property type="project" value="TreeGrafter"/>
</dbReference>
<comment type="caution">
    <text evidence="3">The sequence shown here is derived from an EMBL/GenBank/DDBJ whole genome shotgun (WGS) entry which is preliminary data.</text>
</comment>
<dbReference type="GO" id="GO:0016020">
    <property type="term" value="C:membrane"/>
    <property type="evidence" value="ECO:0007669"/>
    <property type="project" value="TreeGrafter"/>
</dbReference>
<dbReference type="EMBL" id="JACGCM010000938">
    <property type="protein sequence ID" value="KAF6164265.1"/>
    <property type="molecule type" value="Genomic_DNA"/>
</dbReference>
<evidence type="ECO:0000256" key="1">
    <source>
        <dbReference type="ARBA" id="ARBA00022448"/>
    </source>
</evidence>
<proteinExistence type="predicted"/>
<dbReference type="PANTHER" id="PTHR48020:SF24">
    <property type="entry name" value="INOSITOL TRANSPORTER 4"/>
    <property type="match status" value="1"/>
</dbReference>
<dbReference type="Proteomes" id="UP000541444">
    <property type="component" value="Unassembled WGS sequence"/>
</dbReference>
<gene>
    <name evidence="3" type="ORF">GIB67_010235</name>
</gene>
<dbReference type="InterPro" id="IPR050814">
    <property type="entry name" value="Myo-inositol_Transporter"/>
</dbReference>
<keyword evidence="2" id="KW-0812">Transmembrane</keyword>
<name>A0A7J7NAT7_9MAGN</name>
<dbReference type="OrthoDB" id="6339427at2759"/>
<dbReference type="AlphaFoldDB" id="A0A7J7NAT7"/>
<feature type="transmembrane region" description="Helical" evidence="2">
    <location>
        <begin position="118"/>
        <end position="136"/>
    </location>
</feature>
<sequence length="169" mass="18432">MLFFDRYRRRKLLLVSMVGIIICLFMLTGVFEYAKKHAPAVSGGNTAVFGNSTCVDYTNAPNAANWDCMSCLAAADNCGFCVNPGDHLKPGTCLAFGSKKTCQTEAREWYSRGCPSNVGLLAVLLLGHYILTYSLGMGRVSWIVNLEIYPLRHRGIVATPEGETEIVGA</sequence>
<reference evidence="3 4" key="1">
    <citation type="journal article" date="2020" name="IScience">
        <title>Genome Sequencing of the Endangered Kingdonia uniflora (Circaeasteraceae, Ranunculales) Reveals Potential Mechanisms of Evolutionary Specialization.</title>
        <authorList>
            <person name="Sun Y."/>
            <person name="Deng T."/>
            <person name="Zhang A."/>
            <person name="Moore M.J."/>
            <person name="Landis J.B."/>
            <person name="Lin N."/>
            <person name="Zhang H."/>
            <person name="Zhang X."/>
            <person name="Huang J."/>
            <person name="Zhang X."/>
            <person name="Sun H."/>
            <person name="Wang H."/>
        </authorList>
    </citation>
    <scope>NUCLEOTIDE SEQUENCE [LARGE SCALE GENOMIC DNA]</scope>
    <source>
        <strain evidence="3">TB1705</strain>
        <tissue evidence="3">Leaf</tissue>
    </source>
</reference>
<protein>
    <submittedName>
        <fullName evidence="3">Uncharacterized protein</fullName>
    </submittedName>
</protein>
<keyword evidence="1" id="KW-0813">Transport</keyword>
<organism evidence="3 4">
    <name type="scientific">Kingdonia uniflora</name>
    <dbReference type="NCBI Taxonomy" id="39325"/>
    <lineage>
        <taxon>Eukaryota</taxon>
        <taxon>Viridiplantae</taxon>
        <taxon>Streptophyta</taxon>
        <taxon>Embryophyta</taxon>
        <taxon>Tracheophyta</taxon>
        <taxon>Spermatophyta</taxon>
        <taxon>Magnoliopsida</taxon>
        <taxon>Ranunculales</taxon>
        <taxon>Circaeasteraceae</taxon>
        <taxon>Kingdonia</taxon>
    </lineage>
</organism>
<accession>A0A7J7NAT7</accession>
<dbReference type="PANTHER" id="PTHR48020">
    <property type="entry name" value="PROTON MYO-INOSITOL COTRANSPORTER"/>
    <property type="match status" value="1"/>
</dbReference>
<evidence type="ECO:0000313" key="3">
    <source>
        <dbReference type="EMBL" id="KAF6164265.1"/>
    </source>
</evidence>
<dbReference type="InterPro" id="IPR036259">
    <property type="entry name" value="MFS_trans_sf"/>
</dbReference>
<keyword evidence="2" id="KW-1133">Transmembrane helix</keyword>
<evidence type="ECO:0000313" key="4">
    <source>
        <dbReference type="Proteomes" id="UP000541444"/>
    </source>
</evidence>
<feature type="transmembrane region" description="Helical" evidence="2">
    <location>
        <begin position="12"/>
        <end position="31"/>
    </location>
</feature>
<evidence type="ECO:0000256" key="2">
    <source>
        <dbReference type="SAM" id="Phobius"/>
    </source>
</evidence>